<keyword evidence="2" id="KW-1185">Reference proteome</keyword>
<sequence>MYLPVEIIIRILQLLDDEEDIPSLIMAYPSLLKNYPLISEFITSRTTLEMVVKETGISVINKNKLVDYIDYFDYTKIKSIHFFNLKIKEREMKLHKFIPFASISVMIGLQRVKLVHENGGLMVSLLDILPISVIVLEIVLDGTIKDKWKLRYQRNVDISQQREYTIRECRIRQRTRNLKMITIINLTRKNRKKVDIIKTKQIAKQIEVEGPNVIYSNIIQRSVGNRHEHKMIYELGMAIALLIEESKNTIQNIGIFGIDAIWIMGKVGYEFPALRVIKTGGESMTRSILWADKILSKNRQKKIFLHDHYARPMVVLFSKMFNGQCKVYLSENRTYYITGTGIKLFEEFTYI</sequence>
<evidence type="ECO:0000313" key="2">
    <source>
        <dbReference type="Proteomes" id="UP000697127"/>
    </source>
</evidence>
<dbReference type="AlphaFoldDB" id="A0A9P7BHE2"/>
<accession>A0A9P7BHE2</accession>
<organism evidence="1 2">
    <name type="scientific">Pichia californica</name>
    <dbReference type="NCBI Taxonomy" id="460514"/>
    <lineage>
        <taxon>Eukaryota</taxon>
        <taxon>Fungi</taxon>
        <taxon>Dikarya</taxon>
        <taxon>Ascomycota</taxon>
        <taxon>Saccharomycotina</taxon>
        <taxon>Pichiomycetes</taxon>
        <taxon>Pichiales</taxon>
        <taxon>Pichiaceae</taxon>
        <taxon>Pichia</taxon>
    </lineage>
</organism>
<dbReference type="Proteomes" id="UP000697127">
    <property type="component" value="Unassembled WGS sequence"/>
</dbReference>
<name>A0A9P7BHE2_9ASCO</name>
<protein>
    <submittedName>
        <fullName evidence="1">Uncharacterized protein</fullName>
    </submittedName>
</protein>
<comment type="caution">
    <text evidence="1">The sequence shown here is derived from an EMBL/GenBank/DDBJ whole genome shotgun (WGS) entry which is preliminary data.</text>
</comment>
<proteinExistence type="predicted"/>
<dbReference type="EMBL" id="PUHW01000054">
    <property type="protein sequence ID" value="KAG0689914.1"/>
    <property type="molecule type" value="Genomic_DNA"/>
</dbReference>
<gene>
    <name evidence="1" type="ORF">C6P40_004211</name>
</gene>
<reference evidence="1" key="1">
    <citation type="submission" date="2020-11" db="EMBL/GenBank/DDBJ databases">
        <title>Kefir isolates.</title>
        <authorList>
            <person name="Marcisauskas S."/>
            <person name="Kim Y."/>
            <person name="Blasche S."/>
        </authorList>
    </citation>
    <scope>NUCLEOTIDE SEQUENCE</scope>
    <source>
        <strain evidence="1">Olga-1</strain>
    </source>
</reference>
<evidence type="ECO:0000313" key="1">
    <source>
        <dbReference type="EMBL" id="KAG0689914.1"/>
    </source>
</evidence>